<dbReference type="AlphaFoldDB" id="A0A9N9NCS1"/>
<evidence type="ECO:0000313" key="1">
    <source>
        <dbReference type="EMBL" id="CAG8725527.1"/>
    </source>
</evidence>
<sequence>MQLETLRSVKTLDQLQEALEQMNYKLSHSAAYLRLIPKWHNTIEGKHHVKTVPVKLLMAQNISRRAYENTRFCAALIRNIKEIVSLLDPRNVLVVSRNDKVQIPLGLAAANKQGDLEFRQGFVLREDFAGSRLLSGRFRISQGFYLSSEDLEFYQASADIKGKINSAGTYTVTKSYKKDTKFH</sequence>
<accession>A0A9N9NCS1</accession>
<dbReference type="EMBL" id="CAJVPY010011262">
    <property type="protein sequence ID" value="CAG8725527.1"/>
    <property type="molecule type" value="Genomic_DNA"/>
</dbReference>
<reference evidence="1" key="1">
    <citation type="submission" date="2021-06" db="EMBL/GenBank/DDBJ databases">
        <authorList>
            <person name="Kallberg Y."/>
            <person name="Tangrot J."/>
            <person name="Rosling A."/>
        </authorList>
    </citation>
    <scope>NUCLEOTIDE SEQUENCE</scope>
    <source>
        <strain evidence="1">MA453B</strain>
    </source>
</reference>
<name>A0A9N9NCS1_9GLOM</name>
<dbReference type="OrthoDB" id="2433005at2759"/>
<gene>
    <name evidence="1" type="ORF">DERYTH_LOCUS14682</name>
</gene>
<proteinExistence type="predicted"/>
<evidence type="ECO:0000313" key="2">
    <source>
        <dbReference type="Proteomes" id="UP000789405"/>
    </source>
</evidence>
<dbReference type="PANTHER" id="PTHR46954:SF1">
    <property type="entry name" value="C2H2-TYPE DOMAIN-CONTAINING PROTEIN"/>
    <property type="match status" value="1"/>
</dbReference>
<organism evidence="1 2">
    <name type="scientific">Dentiscutata erythropus</name>
    <dbReference type="NCBI Taxonomy" id="1348616"/>
    <lineage>
        <taxon>Eukaryota</taxon>
        <taxon>Fungi</taxon>
        <taxon>Fungi incertae sedis</taxon>
        <taxon>Mucoromycota</taxon>
        <taxon>Glomeromycotina</taxon>
        <taxon>Glomeromycetes</taxon>
        <taxon>Diversisporales</taxon>
        <taxon>Gigasporaceae</taxon>
        <taxon>Dentiscutata</taxon>
    </lineage>
</organism>
<dbReference type="Proteomes" id="UP000789405">
    <property type="component" value="Unassembled WGS sequence"/>
</dbReference>
<comment type="caution">
    <text evidence="1">The sequence shown here is derived from an EMBL/GenBank/DDBJ whole genome shotgun (WGS) entry which is preliminary data.</text>
</comment>
<dbReference type="PANTHER" id="PTHR46954">
    <property type="entry name" value="C2H2-TYPE DOMAIN-CONTAINING PROTEIN"/>
    <property type="match status" value="1"/>
</dbReference>
<keyword evidence="2" id="KW-1185">Reference proteome</keyword>
<protein>
    <submittedName>
        <fullName evidence="1">19849_t:CDS:1</fullName>
    </submittedName>
</protein>